<dbReference type="InterPro" id="IPR036465">
    <property type="entry name" value="vWFA_dom_sf"/>
</dbReference>
<dbReference type="GeneID" id="116294020"/>
<dbReference type="Pfam" id="PF00092">
    <property type="entry name" value="VWA"/>
    <property type="match status" value="1"/>
</dbReference>
<accession>A0A6P8HXK1</accession>
<dbReference type="InParanoid" id="A0A6P8HXK1"/>
<dbReference type="SMART" id="SM00327">
    <property type="entry name" value="VWA"/>
    <property type="match status" value="1"/>
</dbReference>
<proteinExistence type="predicted"/>
<protein>
    <submittedName>
        <fullName evidence="3">Collagen alpha-1(XII) chain-like</fullName>
    </submittedName>
</protein>
<feature type="domain" description="VWFA" evidence="1">
    <location>
        <begin position="48"/>
        <end position="180"/>
    </location>
</feature>
<evidence type="ECO:0000313" key="3">
    <source>
        <dbReference type="RefSeq" id="XP_031557395.1"/>
    </source>
</evidence>
<evidence type="ECO:0000313" key="2">
    <source>
        <dbReference type="Proteomes" id="UP000515163"/>
    </source>
</evidence>
<dbReference type="AlphaFoldDB" id="A0A6P8HXK1"/>
<dbReference type="PRINTS" id="PR00453">
    <property type="entry name" value="VWFADOMAIN"/>
</dbReference>
<dbReference type="PANTHER" id="PTHR24020:SF20">
    <property type="entry name" value="PH DOMAIN-CONTAINING PROTEIN"/>
    <property type="match status" value="1"/>
</dbReference>
<organism evidence="2 3">
    <name type="scientific">Actinia tenebrosa</name>
    <name type="common">Australian red waratah sea anemone</name>
    <dbReference type="NCBI Taxonomy" id="6105"/>
    <lineage>
        <taxon>Eukaryota</taxon>
        <taxon>Metazoa</taxon>
        <taxon>Cnidaria</taxon>
        <taxon>Anthozoa</taxon>
        <taxon>Hexacorallia</taxon>
        <taxon>Actiniaria</taxon>
        <taxon>Actiniidae</taxon>
        <taxon>Actinia</taxon>
    </lineage>
</organism>
<keyword evidence="2" id="KW-1185">Reference proteome</keyword>
<feature type="non-terminal residue" evidence="3">
    <location>
        <position position="213"/>
    </location>
</feature>
<name>A0A6P8HXK1_ACTTE</name>
<dbReference type="InterPro" id="IPR050525">
    <property type="entry name" value="ECM_Assembly_Org"/>
</dbReference>
<reference evidence="3" key="1">
    <citation type="submission" date="2025-08" db="UniProtKB">
        <authorList>
            <consortium name="RefSeq"/>
        </authorList>
    </citation>
    <scope>IDENTIFICATION</scope>
    <source>
        <tissue evidence="3">Tentacle</tissue>
    </source>
</reference>
<dbReference type="SUPFAM" id="SSF53300">
    <property type="entry name" value="vWA-like"/>
    <property type="match status" value="1"/>
</dbReference>
<dbReference type="OrthoDB" id="5988949at2759"/>
<dbReference type="PROSITE" id="PS50234">
    <property type="entry name" value="VWFA"/>
    <property type="match status" value="1"/>
</dbReference>
<sequence>MQVFGRALSAAEIRMRMKTCFRPVPPVPPKPTRPPPTASPKVCNRRIDLGFLIDVSSRVGRTNIKYIRLYVKEMVRRFRVTSRLTRVGIVTYSSRQRRIIRLTRARSNRDVNRALGRIQIRRGRRRTGSGLRYAKRYLFEGKPKCGRKRVLIVLTTGASADGVRRPAKSLENIGVEIFVVVPNKGGRKQMHQIATSRLHVVTMAYARLINIVA</sequence>
<dbReference type="InterPro" id="IPR002035">
    <property type="entry name" value="VWF_A"/>
</dbReference>
<dbReference type="RefSeq" id="XP_031557395.1">
    <property type="nucleotide sequence ID" value="XM_031701535.1"/>
</dbReference>
<gene>
    <name evidence="3" type="primary">LOC116294020</name>
</gene>
<dbReference type="Proteomes" id="UP000515163">
    <property type="component" value="Unplaced"/>
</dbReference>
<evidence type="ECO:0000259" key="1">
    <source>
        <dbReference type="PROSITE" id="PS50234"/>
    </source>
</evidence>
<dbReference type="PANTHER" id="PTHR24020">
    <property type="entry name" value="COLLAGEN ALPHA"/>
    <property type="match status" value="1"/>
</dbReference>
<dbReference type="CDD" id="cd01450">
    <property type="entry name" value="vWFA_subfamily_ECM"/>
    <property type="match status" value="1"/>
</dbReference>
<dbReference type="KEGG" id="aten:116294020"/>
<dbReference type="Gene3D" id="3.40.50.410">
    <property type="entry name" value="von Willebrand factor, type A domain"/>
    <property type="match status" value="1"/>
</dbReference>